<dbReference type="RefSeq" id="WP_163492723.1">
    <property type="nucleotide sequence ID" value="NZ_JACVEL010000005.1"/>
</dbReference>
<evidence type="ECO:0000313" key="3">
    <source>
        <dbReference type="Proteomes" id="UP000652681"/>
    </source>
</evidence>
<gene>
    <name evidence="2" type="ORF">H9Y05_09015</name>
</gene>
<keyword evidence="3" id="KW-1185">Reference proteome</keyword>
<organism evidence="2 3">
    <name type="scientific">Taishania pollutisoli</name>
    <dbReference type="NCBI Taxonomy" id="2766479"/>
    <lineage>
        <taxon>Bacteria</taxon>
        <taxon>Pseudomonadati</taxon>
        <taxon>Bacteroidota</taxon>
        <taxon>Flavobacteriia</taxon>
        <taxon>Flavobacteriales</taxon>
        <taxon>Crocinitomicaceae</taxon>
        <taxon>Taishania</taxon>
    </lineage>
</organism>
<feature type="transmembrane region" description="Helical" evidence="1">
    <location>
        <begin position="65"/>
        <end position="82"/>
    </location>
</feature>
<protein>
    <submittedName>
        <fullName evidence="2">Uncharacterized protein</fullName>
    </submittedName>
</protein>
<evidence type="ECO:0000313" key="2">
    <source>
        <dbReference type="EMBL" id="MBC9812609.1"/>
    </source>
</evidence>
<keyword evidence="1" id="KW-0812">Transmembrane</keyword>
<dbReference type="AlphaFoldDB" id="A0A8J6TTB8"/>
<dbReference type="EMBL" id="JACVEL010000005">
    <property type="protein sequence ID" value="MBC9812609.1"/>
    <property type="molecule type" value="Genomic_DNA"/>
</dbReference>
<keyword evidence="1" id="KW-0472">Membrane</keyword>
<evidence type="ECO:0000256" key="1">
    <source>
        <dbReference type="SAM" id="Phobius"/>
    </source>
</evidence>
<sequence length="121" mass="14031">MKIRTVKIRRKNTPSIAKLNNTTIAVHTRFVTKGSEWHMTIPTQIIIEENKNETFITCYGQMTKPFLLSLAFGLVCPFPALVSNQLLIYLLLCLGLFAILFVFFMNRIVYTTKDYLKRLQI</sequence>
<dbReference type="Proteomes" id="UP000652681">
    <property type="component" value="Unassembled WGS sequence"/>
</dbReference>
<reference evidence="2" key="1">
    <citation type="submission" date="2020-09" db="EMBL/GenBank/DDBJ databases">
        <title>Taishania pollutisoli gen. nov., sp. nov., Isolated from Tetrabromobisphenol A-Contaminated Soil.</title>
        <authorList>
            <person name="Chen Q."/>
        </authorList>
    </citation>
    <scope>NUCLEOTIDE SEQUENCE</scope>
    <source>
        <strain evidence="2">CZZ-1</strain>
    </source>
</reference>
<name>A0A8J6TTB8_9FLAO</name>
<accession>A0A8J6TTB8</accession>
<proteinExistence type="predicted"/>
<comment type="caution">
    <text evidence="2">The sequence shown here is derived from an EMBL/GenBank/DDBJ whole genome shotgun (WGS) entry which is preliminary data.</text>
</comment>
<keyword evidence="1" id="KW-1133">Transmembrane helix</keyword>
<feature type="transmembrane region" description="Helical" evidence="1">
    <location>
        <begin position="88"/>
        <end position="110"/>
    </location>
</feature>